<evidence type="ECO:0000256" key="3">
    <source>
        <dbReference type="ARBA" id="ARBA00022792"/>
    </source>
</evidence>
<evidence type="ECO:0000256" key="1">
    <source>
        <dbReference type="ARBA" id="ARBA00004448"/>
    </source>
</evidence>
<dbReference type="GO" id="GO:0045271">
    <property type="term" value="C:respiratory chain complex I"/>
    <property type="evidence" value="ECO:0007669"/>
    <property type="project" value="InterPro"/>
</dbReference>
<evidence type="ECO:0000256" key="2">
    <source>
        <dbReference type="ARBA" id="ARBA00022692"/>
    </source>
</evidence>
<keyword evidence="3" id="KW-0999">Mitochondrion inner membrane</keyword>
<keyword evidence="9" id="KW-1185">Reference proteome</keyword>
<dbReference type="PANTHER" id="PTHR21382">
    <property type="entry name" value="NADH-UBIQUINONE OXIDOREDUCTASE SUBUNIT"/>
    <property type="match status" value="1"/>
</dbReference>
<keyword evidence="2" id="KW-0812">Transmembrane</keyword>
<dbReference type="InterPro" id="IPR039205">
    <property type="entry name" value="NDUFA11"/>
</dbReference>
<dbReference type="PANTHER" id="PTHR21382:SF1">
    <property type="entry name" value="NADH DEHYDROGENASE [UBIQUINONE] 1 ALPHA SUBCOMPLEX SUBUNIT 11"/>
    <property type="match status" value="1"/>
</dbReference>
<evidence type="ECO:0008006" key="10">
    <source>
        <dbReference type="Google" id="ProtNLM"/>
    </source>
</evidence>
<sequence>MVESQGGQPSTSQAAVYDPKPSIRYASAVGLQGAAVGAFISAVQNALGNHSQGAAGFFTRTGGTIGFFAAMGATFALTESVVANTREKDDALNGVAGGCAAGFLAGIRGTFRLTLEALQAHSSLRQLSARSLPMAVASCAVLGAAVGTFDYGGKDIRGVSTTESREERRKRFFKHPPPSPFGTAAETSE</sequence>
<keyword evidence="6" id="KW-0472">Membrane</keyword>
<name>A0AAD5UU08_9APHY</name>
<dbReference type="Proteomes" id="UP001212997">
    <property type="component" value="Unassembled WGS sequence"/>
</dbReference>
<proteinExistence type="predicted"/>
<organism evidence="8 9">
    <name type="scientific">Meripilus lineatus</name>
    <dbReference type="NCBI Taxonomy" id="2056292"/>
    <lineage>
        <taxon>Eukaryota</taxon>
        <taxon>Fungi</taxon>
        <taxon>Dikarya</taxon>
        <taxon>Basidiomycota</taxon>
        <taxon>Agaricomycotina</taxon>
        <taxon>Agaricomycetes</taxon>
        <taxon>Polyporales</taxon>
        <taxon>Meripilaceae</taxon>
        <taxon>Meripilus</taxon>
    </lineage>
</organism>
<protein>
    <recommendedName>
        <fullName evidence="10">NADH-ubiquinone oxidoreductase subunit B14.7</fullName>
    </recommendedName>
</protein>
<evidence type="ECO:0000256" key="4">
    <source>
        <dbReference type="ARBA" id="ARBA00022989"/>
    </source>
</evidence>
<reference evidence="8" key="1">
    <citation type="submission" date="2022-07" db="EMBL/GenBank/DDBJ databases">
        <title>Genome Sequence of Physisporinus lineatus.</title>
        <authorList>
            <person name="Buettner E."/>
        </authorList>
    </citation>
    <scope>NUCLEOTIDE SEQUENCE</scope>
    <source>
        <strain evidence="8">VT162</strain>
    </source>
</reference>
<evidence type="ECO:0000313" key="8">
    <source>
        <dbReference type="EMBL" id="KAJ3475877.1"/>
    </source>
</evidence>
<keyword evidence="5" id="KW-0496">Mitochondrion</keyword>
<comment type="subcellular location">
    <subcellularLocation>
        <location evidence="1">Mitochondrion inner membrane</location>
        <topology evidence="1">Multi-pass membrane protein</topology>
    </subcellularLocation>
</comment>
<evidence type="ECO:0000256" key="6">
    <source>
        <dbReference type="ARBA" id="ARBA00023136"/>
    </source>
</evidence>
<dbReference type="GO" id="GO:0006120">
    <property type="term" value="P:mitochondrial electron transport, NADH to ubiquinone"/>
    <property type="evidence" value="ECO:0007669"/>
    <property type="project" value="InterPro"/>
</dbReference>
<feature type="region of interest" description="Disordered" evidence="7">
    <location>
        <begin position="157"/>
        <end position="189"/>
    </location>
</feature>
<evidence type="ECO:0000256" key="5">
    <source>
        <dbReference type="ARBA" id="ARBA00023128"/>
    </source>
</evidence>
<accession>A0AAD5UU08</accession>
<evidence type="ECO:0000313" key="9">
    <source>
        <dbReference type="Proteomes" id="UP001212997"/>
    </source>
</evidence>
<gene>
    <name evidence="8" type="ORF">NLI96_g11540</name>
</gene>
<comment type="caution">
    <text evidence="8">The sequence shown here is derived from an EMBL/GenBank/DDBJ whole genome shotgun (WGS) entry which is preliminary data.</text>
</comment>
<dbReference type="AlphaFoldDB" id="A0AAD5UU08"/>
<dbReference type="EMBL" id="JANAWD010000784">
    <property type="protein sequence ID" value="KAJ3475877.1"/>
    <property type="molecule type" value="Genomic_DNA"/>
</dbReference>
<evidence type="ECO:0000256" key="7">
    <source>
        <dbReference type="SAM" id="MobiDB-lite"/>
    </source>
</evidence>
<keyword evidence="4" id="KW-1133">Transmembrane helix</keyword>
<feature type="compositionally biased region" description="Basic and acidic residues" evidence="7">
    <location>
        <begin position="157"/>
        <end position="169"/>
    </location>
</feature>
<dbReference type="GO" id="GO:0005743">
    <property type="term" value="C:mitochondrial inner membrane"/>
    <property type="evidence" value="ECO:0007669"/>
    <property type="project" value="UniProtKB-SubCell"/>
</dbReference>